<dbReference type="RefSeq" id="WP_245128984.1">
    <property type="nucleotide sequence ID" value="NZ_JALJEJ010000002.1"/>
</dbReference>
<dbReference type="Proteomes" id="UP001139450">
    <property type="component" value="Unassembled WGS sequence"/>
</dbReference>
<reference evidence="2" key="1">
    <citation type="submission" date="2022-04" db="EMBL/GenBank/DDBJ databases">
        <title>Mucilaginibacter sp. RS28 isolated from freshwater.</title>
        <authorList>
            <person name="Ko S.-R."/>
        </authorList>
    </citation>
    <scope>NUCLEOTIDE SEQUENCE</scope>
    <source>
        <strain evidence="2">RS28</strain>
    </source>
</reference>
<dbReference type="InterPro" id="IPR021257">
    <property type="entry name" value="DUF2809"/>
</dbReference>
<feature type="transmembrane region" description="Helical" evidence="1">
    <location>
        <begin position="58"/>
        <end position="76"/>
    </location>
</feature>
<feature type="transmembrane region" description="Helical" evidence="1">
    <location>
        <begin position="96"/>
        <end position="115"/>
    </location>
</feature>
<keyword evidence="1" id="KW-0472">Membrane</keyword>
<sequence>MTFNKSYFIAALLLFFTEVLIAAYFHDAVIRPFGGDLLVVILIYCSLKSVFKVPVLPAALGVLILAFFMEFMQYMNMLCWLGLEHNSFARLVMGSYFAWGDLVAYFLGFVAILVIETAKEMRRGGNDTKTIVD</sequence>
<evidence type="ECO:0000313" key="3">
    <source>
        <dbReference type="Proteomes" id="UP001139450"/>
    </source>
</evidence>
<name>A0A9X1X179_9SPHI</name>
<feature type="transmembrane region" description="Helical" evidence="1">
    <location>
        <begin position="7"/>
        <end position="26"/>
    </location>
</feature>
<dbReference type="EMBL" id="JALJEJ010000002">
    <property type="protein sequence ID" value="MCJ8209153.1"/>
    <property type="molecule type" value="Genomic_DNA"/>
</dbReference>
<accession>A0A9X1X179</accession>
<comment type="caution">
    <text evidence="2">The sequence shown here is derived from an EMBL/GenBank/DDBJ whole genome shotgun (WGS) entry which is preliminary data.</text>
</comment>
<gene>
    <name evidence="2" type="ORF">MUY27_05500</name>
</gene>
<keyword evidence="3" id="KW-1185">Reference proteome</keyword>
<organism evidence="2 3">
    <name type="scientific">Mucilaginibacter straminoryzae</name>
    <dbReference type="NCBI Taxonomy" id="2932774"/>
    <lineage>
        <taxon>Bacteria</taxon>
        <taxon>Pseudomonadati</taxon>
        <taxon>Bacteroidota</taxon>
        <taxon>Sphingobacteriia</taxon>
        <taxon>Sphingobacteriales</taxon>
        <taxon>Sphingobacteriaceae</taxon>
        <taxon>Mucilaginibacter</taxon>
    </lineage>
</organism>
<keyword evidence="1" id="KW-1133">Transmembrane helix</keyword>
<dbReference type="AlphaFoldDB" id="A0A9X1X179"/>
<dbReference type="Pfam" id="PF10990">
    <property type="entry name" value="DUF2809"/>
    <property type="match status" value="1"/>
</dbReference>
<feature type="transmembrane region" description="Helical" evidence="1">
    <location>
        <begin position="32"/>
        <end position="51"/>
    </location>
</feature>
<protein>
    <submittedName>
        <fullName evidence="2">DUF2809 domain-containing protein</fullName>
    </submittedName>
</protein>
<proteinExistence type="predicted"/>
<keyword evidence="1" id="KW-0812">Transmembrane</keyword>
<evidence type="ECO:0000256" key="1">
    <source>
        <dbReference type="SAM" id="Phobius"/>
    </source>
</evidence>
<evidence type="ECO:0000313" key="2">
    <source>
        <dbReference type="EMBL" id="MCJ8209153.1"/>
    </source>
</evidence>